<evidence type="ECO:0000256" key="2">
    <source>
        <dbReference type="ARBA" id="ARBA00023015"/>
    </source>
</evidence>
<evidence type="ECO:0000256" key="4">
    <source>
        <dbReference type="ARBA" id="ARBA00023163"/>
    </source>
</evidence>
<evidence type="ECO:0000256" key="6">
    <source>
        <dbReference type="PROSITE-ProRule" id="PRU00201"/>
    </source>
</evidence>
<organism evidence="10">
    <name type="scientific">Strongyloides stercoralis</name>
    <name type="common">Threadworm</name>
    <dbReference type="NCBI Taxonomy" id="6248"/>
    <lineage>
        <taxon>Eukaryota</taxon>
        <taxon>Metazoa</taxon>
        <taxon>Ecdysozoa</taxon>
        <taxon>Nematoda</taxon>
        <taxon>Chromadorea</taxon>
        <taxon>Rhabditida</taxon>
        <taxon>Tylenchina</taxon>
        <taxon>Panagrolaimomorpha</taxon>
        <taxon>Strongyloidoidea</taxon>
        <taxon>Strongyloididae</taxon>
        <taxon>Strongyloides</taxon>
    </lineage>
</organism>
<dbReference type="SMART" id="SM00425">
    <property type="entry name" value="TBOX"/>
    <property type="match status" value="1"/>
</dbReference>
<comment type="subcellular location">
    <subcellularLocation>
        <location evidence="1 6">Nucleus</location>
    </subcellularLocation>
</comment>
<reference evidence="10" key="1">
    <citation type="submission" date="2015-08" db="UniProtKB">
        <authorList>
            <consortium name="WormBaseParasite"/>
        </authorList>
    </citation>
    <scope>IDENTIFICATION</scope>
</reference>
<feature type="compositionally biased region" description="Polar residues" evidence="7">
    <location>
        <begin position="81"/>
        <end position="91"/>
    </location>
</feature>
<sequence length="407" mass="46473">MPFSTDQDHNSFFNLNSNYLNHYNQMAQNFLPVSSLNYSIDAITQQPMPSDGRFLTNHIKTECNYSDTTQDETSSTSNTTLSPDTTASEAASSPDCKPEHPIVVNNPIQNYSTCNETLPNPQDSSQISTNQFSEILIDPNISVSISNEWLWKKFHNHTTEMIVTKSGRKMFPKPEYTITGLDPNGEYMIVFKIDRVDDSRYKYSNSKWQYSGRAESSKDSQNVAYHQDGLLQKGKRLMGNSVCFDRVKLTNNVNGNQSHIILNSMNKYQPKLIIFHFINNRSIIVHQHSSEVMQFIAVTAYQNQAIINLKVQYNPFAKGFREGNGLDRKKTTSRKRTLSRSPPLTKLAQNNFNVLPNNGTNNQQSQMMIGFNPPPWPAYPYWNPTSTAGFMFNPMFNSPYNMQMPPY</sequence>
<dbReference type="PANTHER" id="PTHR11267:SF170">
    <property type="entry name" value="T-BOX PROTEIN 33-RELATED"/>
    <property type="match status" value="1"/>
</dbReference>
<dbReference type="PANTHER" id="PTHR11267">
    <property type="entry name" value="T-BOX PROTEIN-RELATED"/>
    <property type="match status" value="1"/>
</dbReference>
<dbReference type="PROSITE" id="PS01283">
    <property type="entry name" value="TBOX_1"/>
    <property type="match status" value="1"/>
</dbReference>
<keyword evidence="5 6" id="KW-0539">Nucleus</keyword>
<dbReference type="GO" id="GO:0001708">
    <property type="term" value="P:cell fate specification"/>
    <property type="evidence" value="ECO:0007669"/>
    <property type="project" value="TreeGrafter"/>
</dbReference>
<feature type="domain" description="T-box" evidence="8">
    <location>
        <begin position="145"/>
        <end position="322"/>
    </location>
</feature>
<evidence type="ECO:0000259" key="8">
    <source>
        <dbReference type="PROSITE" id="PS50252"/>
    </source>
</evidence>
<dbReference type="InterPro" id="IPR001699">
    <property type="entry name" value="TF_T-box"/>
</dbReference>
<dbReference type="GO" id="GO:0005634">
    <property type="term" value="C:nucleus"/>
    <property type="evidence" value="ECO:0007669"/>
    <property type="project" value="UniProtKB-SubCell"/>
</dbReference>
<dbReference type="CDD" id="cd00182">
    <property type="entry name" value="T-box"/>
    <property type="match status" value="1"/>
</dbReference>
<keyword evidence="3 6" id="KW-0238">DNA-binding</keyword>
<dbReference type="AlphaFoldDB" id="A0A0K0E3D0"/>
<dbReference type="Proteomes" id="UP000035681">
    <property type="component" value="Unplaced"/>
</dbReference>
<name>A0A0K0E3D0_STRER</name>
<dbReference type="GO" id="GO:0000981">
    <property type="term" value="F:DNA-binding transcription factor activity, RNA polymerase II-specific"/>
    <property type="evidence" value="ECO:0007669"/>
    <property type="project" value="TreeGrafter"/>
</dbReference>
<comment type="caution">
    <text evidence="6">Lacks conserved residue(s) required for the propagation of feature annotation.</text>
</comment>
<dbReference type="SUPFAM" id="SSF49417">
    <property type="entry name" value="p53-like transcription factors"/>
    <property type="match status" value="1"/>
</dbReference>
<evidence type="ECO:0000256" key="3">
    <source>
        <dbReference type="ARBA" id="ARBA00023125"/>
    </source>
</evidence>
<dbReference type="Gene3D" id="2.60.40.820">
    <property type="entry name" value="Transcription factor, T-box"/>
    <property type="match status" value="1"/>
</dbReference>
<evidence type="ECO:0000256" key="1">
    <source>
        <dbReference type="ARBA" id="ARBA00004123"/>
    </source>
</evidence>
<feature type="region of interest" description="Disordered" evidence="7">
    <location>
        <begin position="66"/>
        <end position="99"/>
    </location>
</feature>
<dbReference type="InterPro" id="IPR036960">
    <property type="entry name" value="T-box_sf"/>
</dbReference>
<protein>
    <submittedName>
        <fullName evidence="10 11">T-box domain-containing protein</fullName>
    </submittedName>
</protein>
<dbReference type="WBParaSite" id="SSTP_0000400200.1">
    <property type="protein sequence ID" value="SSTP_0000400200.1"/>
    <property type="gene ID" value="SSTP_0000400200"/>
</dbReference>
<keyword evidence="4" id="KW-0804">Transcription</keyword>
<evidence type="ECO:0000313" key="11">
    <source>
        <dbReference type="WBParaSite" id="TCONS_00011624.p1"/>
    </source>
</evidence>
<evidence type="ECO:0000313" key="9">
    <source>
        <dbReference type="Proteomes" id="UP000035681"/>
    </source>
</evidence>
<keyword evidence="9" id="KW-1185">Reference proteome</keyword>
<dbReference type="InterPro" id="IPR018186">
    <property type="entry name" value="TF_T-box_CS"/>
</dbReference>
<evidence type="ECO:0000313" key="10">
    <source>
        <dbReference type="WBParaSite" id="SSTP_0000400200.1"/>
    </source>
</evidence>
<dbReference type="PROSITE" id="PS50252">
    <property type="entry name" value="TBOX_3"/>
    <property type="match status" value="1"/>
</dbReference>
<accession>A0A0K0E3D0</accession>
<dbReference type="InterPro" id="IPR046360">
    <property type="entry name" value="T-box_DNA-bd"/>
</dbReference>
<proteinExistence type="predicted"/>
<keyword evidence="2" id="KW-0805">Transcription regulation</keyword>
<dbReference type="PRINTS" id="PR00937">
    <property type="entry name" value="TBOX"/>
</dbReference>
<dbReference type="GO" id="GO:0045893">
    <property type="term" value="P:positive regulation of DNA-templated transcription"/>
    <property type="evidence" value="ECO:0007669"/>
    <property type="project" value="InterPro"/>
</dbReference>
<dbReference type="InterPro" id="IPR008967">
    <property type="entry name" value="p53-like_TF_DNA-bd_sf"/>
</dbReference>
<feature type="compositionally biased region" description="Low complexity" evidence="7">
    <location>
        <begin position="66"/>
        <end position="80"/>
    </location>
</feature>
<dbReference type="GO" id="GO:0000978">
    <property type="term" value="F:RNA polymerase II cis-regulatory region sequence-specific DNA binding"/>
    <property type="evidence" value="ECO:0007669"/>
    <property type="project" value="InterPro"/>
</dbReference>
<dbReference type="GO" id="GO:0000785">
    <property type="term" value="C:chromatin"/>
    <property type="evidence" value="ECO:0007669"/>
    <property type="project" value="TreeGrafter"/>
</dbReference>
<dbReference type="Pfam" id="PF00907">
    <property type="entry name" value="T-box"/>
    <property type="match status" value="1"/>
</dbReference>
<dbReference type="STRING" id="6248.A0A0K0E3D0"/>
<evidence type="ECO:0000256" key="5">
    <source>
        <dbReference type="ARBA" id="ARBA00023242"/>
    </source>
</evidence>
<dbReference type="WBParaSite" id="TCONS_00011624.p1">
    <property type="protein sequence ID" value="TCONS_00011624.p1"/>
    <property type="gene ID" value="XLOC_006247"/>
</dbReference>
<evidence type="ECO:0000256" key="7">
    <source>
        <dbReference type="SAM" id="MobiDB-lite"/>
    </source>
</evidence>